<dbReference type="InterPro" id="IPR001387">
    <property type="entry name" value="Cro/C1-type_HTH"/>
</dbReference>
<dbReference type="CDD" id="cd00093">
    <property type="entry name" value="HTH_XRE"/>
    <property type="match status" value="1"/>
</dbReference>
<dbReference type="Gene3D" id="1.10.260.40">
    <property type="entry name" value="lambda repressor-like DNA-binding domains"/>
    <property type="match status" value="1"/>
</dbReference>
<dbReference type="GO" id="GO:0005829">
    <property type="term" value="C:cytosol"/>
    <property type="evidence" value="ECO:0007669"/>
    <property type="project" value="TreeGrafter"/>
</dbReference>
<dbReference type="InterPro" id="IPR050807">
    <property type="entry name" value="TransReg_Diox_bact_type"/>
</dbReference>
<dbReference type="PROSITE" id="PS50943">
    <property type="entry name" value="HTH_CROC1"/>
    <property type="match status" value="1"/>
</dbReference>
<keyword evidence="1" id="KW-0238">DNA-binding</keyword>
<gene>
    <name evidence="3" type="ORF">LCGC14_1798650</name>
</gene>
<dbReference type="GO" id="GO:0003677">
    <property type="term" value="F:DNA binding"/>
    <property type="evidence" value="ECO:0007669"/>
    <property type="project" value="UniProtKB-KW"/>
</dbReference>
<organism evidence="3">
    <name type="scientific">marine sediment metagenome</name>
    <dbReference type="NCBI Taxonomy" id="412755"/>
    <lineage>
        <taxon>unclassified sequences</taxon>
        <taxon>metagenomes</taxon>
        <taxon>ecological metagenomes</taxon>
    </lineage>
</organism>
<protein>
    <recommendedName>
        <fullName evidence="2">HTH cro/C1-type domain-containing protein</fullName>
    </recommendedName>
</protein>
<dbReference type="SUPFAM" id="SSF47413">
    <property type="entry name" value="lambda repressor-like DNA-binding domains"/>
    <property type="match status" value="1"/>
</dbReference>
<evidence type="ECO:0000313" key="3">
    <source>
        <dbReference type="EMBL" id="KKM01022.1"/>
    </source>
</evidence>
<comment type="caution">
    <text evidence="3">The sequence shown here is derived from an EMBL/GenBank/DDBJ whole genome shotgun (WGS) entry which is preliminary data.</text>
</comment>
<dbReference type="PANTHER" id="PTHR46797">
    <property type="entry name" value="HTH-TYPE TRANSCRIPTIONAL REGULATOR"/>
    <property type="match status" value="1"/>
</dbReference>
<dbReference type="InterPro" id="IPR010982">
    <property type="entry name" value="Lambda_DNA-bd_dom_sf"/>
</dbReference>
<dbReference type="Pfam" id="PF01381">
    <property type="entry name" value="HTH_3"/>
    <property type="match status" value="1"/>
</dbReference>
<feature type="domain" description="HTH cro/C1-type" evidence="2">
    <location>
        <begin position="8"/>
        <end position="62"/>
    </location>
</feature>
<evidence type="ECO:0000256" key="1">
    <source>
        <dbReference type="ARBA" id="ARBA00023125"/>
    </source>
</evidence>
<proteinExistence type="predicted"/>
<sequence>MAINWQRMKTLREGVRLSQGGLSRSSGVSQGYISQLEAKMHTPTVDIALRLANALDVPLDVLLIKVGYRGFEVPDADEIIKLRRRLAWYEEQATRFTEGPPA</sequence>
<dbReference type="GO" id="GO:0003700">
    <property type="term" value="F:DNA-binding transcription factor activity"/>
    <property type="evidence" value="ECO:0007669"/>
    <property type="project" value="TreeGrafter"/>
</dbReference>
<accession>A0A0F9HD05</accession>
<evidence type="ECO:0000259" key="2">
    <source>
        <dbReference type="PROSITE" id="PS50943"/>
    </source>
</evidence>
<dbReference type="SMART" id="SM00530">
    <property type="entry name" value="HTH_XRE"/>
    <property type="match status" value="1"/>
</dbReference>
<reference evidence="3" key="1">
    <citation type="journal article" date="2015" name="Nature">
        <title>Complex archaea that bridge the gap between prokaryotes and eukaryotes.</title>
        <authorList>
            <person name="Spang A."/>
            <person name="Saw J.H."/>
            <person name="Jorgensen S.L."/>
            <person name="Zaremba-Niedzwiedzka K."/>
            <person name="Martijn J."/>
            <person name="Lind A.E."/>
            <person name="van Eijk R."/>
            <person name="Schleper C."/>
            <person name="Guy L."/>
            <person name="Ettema T.J."/>
        </authorList>
    </citation>
    <scope>NUCLEOTIDE SEQUENCE</scope>
</reference>
<dbReference type="PANTHER" id="PTHR46797:SF1">
    <property type="entry name" value="METHYLPHOSPHONATE SYNTHASE"/>
    <property type="match status" value="1"/>
</dbReference>
<name>A0A0F9HD05_9ZZZZ</name>
<dbReference type="AlphaFoldDB" id="A0A0F9HD05"/>
<dbReference type="EMBL" id="LAZR01017292">
    <property type="protein sequence ID" value="KKM01022.1"/>
    <property type="molecule type" value="Genomic_DNA"/>
</dbReference>